<dbReference type="AlphaFoldDB" id="A0A4V0NCW5"/>
<reference evidence="2 3" key="1">
    <citation type="submission" date="2015-09" db="EMBL/GenBank/DDBJ databases">
        <title>Sorangium comparison.</title>
        <authorList>
            <person name="Zaburannyi N."/>
            <person name="Bunk B."/>
            <person name="Overmann J."/>
            <person name="Mueller R."/>
        </authorList>
    </citation>
    <scope>NUCLEOTIDE SEQUENCE [LARGE SCALE GENOMIC DNA]</scope>
    <source>
        <strain evidence="2 3">So ceGT47</strain>
    </source>
</reference>
<sequence>MLARVALVIVTVSLGITGCAAIRRPPPPPELPRAQEAIRGAEREGAGADRRAAMHLALARSELAQARRRLALGDREGARWLLRRAEVDAELSTLIVREAGLRDAARRTLDQASALAGQRE</sequence>
<dbReference type="OrthoDB" id="9863951at2"/>
<evidence type="ECO:0000313" key="2">
    <source>
        <dbReference type="EMBL" id="AUX20592.1"/>
    </source>
</evidence>
<evidence type="ECO:0000313" key="3">
    <source>
        <dbReference type="Proteomes" id="UP000295781"/>
    </source>
</evidence>
<name>A0A4V0NCW5_SORCE</name>
<organism evidence="2 3">
    <name type="scientific">Sorangium cellulosum</name>
    <name type="common">Polyangium cellulosum</name>
    <dbReference type="NCBI Taxonomy" id="56"/>
    <lineage>
        <taxon>Bacteria</taxon>
        <taxon>Pseudomonadati</taxon>
        <taxon>Myxococcota</taxon>
        <taxon>Polyangia</taxon>
        <taxon>Polyangiales</taxon>
        <taxon>Polyangiaceae</taxon>
        <taxon>Sorangium</taxon>
    </lineage>
</organism>
<accession>A0A4V0NCW5</accession>
<dbReference type="Proteomes" id="UP000295781">
    <property type="component" value="Chromosome"/>
</dbReference>
<dbReference type="PROSITE" id="PS51257">
    <property type="entry name" value="PROKAR_LIPOPROTEIN"/>
    <property type="match status" value="1"/>
</dbReference>
<feature type="region of interest" description="Disordered" evidence="1">
    <location>
        <begin position="23"/>
        <end position="47"/>
    </location>
</feature>
<dbReference type="Gene3D" id="1.20.1270.390">
    <property type="match status" value="1"/>
</dbReference>
<protein>
    <submittedName>
        <fullName evidence="2">Uncharacterized protein</fullName>
    </submittedName>
</protein>
<evidence type="ECO:0000256" key="1">
    <source>
        <dbReference type="SAM" id="MobiDB-lite"/>
    </source>
</evidence>
<dbReference type="RefSeq" id="WP_129345873.1">
    <property type="nucleotide sequence ID" value="NZ_CP012670.1"/>
</dbReference>
<dbReference type="EMBL" id="CP012670">
    <property type="protein sequence ID" value="AUX20592.1"/>
    <property type="molecule type" value="Genomic_DNA"/>
</dbReference>
<proteinExistence type="predicted"/>
<gene>
    <name evidence="2" type="ORF">SOCEGT47_010640</name>
</gene>